<organism evidence="1">
    <name type="scientific">Trichuris suis</name>
    <name type="common">pig whipworm</name>
    <dbReference type="NCBI Taxonomy" id="68888"/>
    <lineage>
        <taxon>Eukaryota</taxon>
        <taxon>Metazoa</taxon>
        <taxon>Ecdysozoa</taxon>
        <taxon>Nematoda</taxon>
        <taxon>Enoplea</taxon>
        <taxon>Dorylaimia</taxon>
        <taxon>Trichinellida</taxon>
        <taxon>Trichuridae</taxon>
        <taxon>Trichuris</taxon>
    </lineage>
</organism>
<gene>
    <name evidence="1" type="ORF">M514_25391</name>
</gene>
<protein>
    <submittedName>
        <fullName evidence="1">Uncharacterized protein</fullName>
    </submittedName>
</protein>
<sequence>MTGGQQTGKIPKEYTIETAIKKHMLTYLPSIEFIWNLRRRFDRINSSHDVKIPFARSKSSYPSDVLEEILCDGVGPMENTDFKLRHTDSPVSFRLTEIAMMYSIQWVNNF</sequence>
<dbReference type="AlphaFoldDB" id="A0A085MZ12"/>
<proteinExistence type="predicted"/>
<reference evidence="1" key="1">
    <citation type="journal article" date="2014" name="Nat. Genet.">
        <title>Genome and transcriptome of the porcine whipworm Trichuris suis.</title>
        <authorList>
            <person name="Jex A.R."/>
            <person name="Nejsum P."/>
            <person name="Schwarz E.M."/>
            <person name="Hu L."/>
            <person name="Young N.D."/>
            <person name="Hall R.S."/>
            <person name="Korhonen P.K."/>
            <person name="Liao S."/>
            <person name="Thamsborg S."/>
            <person name="Xia J."/>
            <person name="Xu P."/>
            <person name="Wang S."/>
            <person name="Scheerlinck J.P."/>
            <person name="Hofmann A."/>
            <person name="Sternberg P.W."/>
            <person name="Wang J."/>
            <person name="Gasser R.B."/>
        </authorList>
    </citation>
    <scope>NUCLEOTIDE SEQUENCE [LARGE SCALE GENOMIC DNA]</scope>
    <source>
        <strain evidence="1">DCEP-RM93F</strain>
    </source>
</reference>
<name>A0A085MZ12_9BILA</name>
<dbReference type="EMBL" id="KL367595">
    <property type="protein sequence ID" value="KFD62458.1"/>
    <property type="molecule type" value="Genomic_DNA"/>
</dbReference>
<dbReference type="Proteomes" id="UP000030758">
    <property type="component" value="Unassembled WGS sequence"/>
</dbReference>
<accession>A0A085MZ12</accession>
<evidence type="ECO:0000313" key="1">
    <source>
        <dbReference type="EMBL" id="KFD62458.1"/>
    </source>
</evidence>